<proteinExistence type="predicted"/>
<dbReference type="AlphaFoldDB" id="A0A1I7W787"/>
<sequence>MKVGLLYLYSSLLGSSGQLQIPTGISMLSVEQEVEGDDTCVLDAVLASDSKRQTMIEREHILQNKLNK</sequence>
<accession>A0A1I7W787</accession>
<reference evidence="2" key="1">
    <citation type="submission" date="2016-11" db="UniProtKB">
        <authorList>
            <consortium name="WormBaseParasite"/>
        </authorList>
    </citation>
    <scope>IDENTIFICATION</scope>
</reference>
<dbReference type="WBParaSite" id="Hba_00492">
    <property type="protein sequence ID" value="Hba_00492"/>
    <property type="gene ID" value="Hba_00492"/>
</dbReference>
<evidence type="ECO:0000313" key="1">
    <source>
        <dbReference type="Proteomes" id="UP000095283"/>
    </source>
</evidence>
<dbReference type="Proteomes" id="UP000095283">
    <property type="component" value="Unplaced"/>
</dbReference>
<protein>
    <submittedName>
        <fullName evidence="2">KID domain-containing protein</fullName>
    </submittedName>
</protein>
<keyword evidence="1" id="KW-1185">Reference proteome</keyword>
<evidence type="ECO:0000313" key="2">
    <source>
        <dbReference type="WBParaSite" id="Hba_00492"/>
    </source>
</evidence>
<name>A0A1I7W787_HETBA</name>
<organism evidence="1 2">
    <name type="scientific">Heterorhabditis bacteriophora</name>
    <name type="common">Entomopathogenic nematode worm</name>
    <dbReference type="NCBI Taxonomy" id="37862"/>
    <lineage>
        <taxon>Eukaryota</taxon>
        <taxon>Metazoa</taxon>
        <taxon>Ecdysozoa</taxon>
        <taxon>Nematoda</taxon>
        <taxon>Chromadorea</taxon>
        <taxon>Rhabditida</taxon>
        <taxon>Rhabditina</taxon>
        <taxon>Rhabditomorpha</taxon>
        <taxon>Strongyloidea</taxon>
        <taxon>Heterorhabditidae</taxon>
        <taxon>Heterorhabditis</taxon>
    </lineage>
</organism>